<reference evidence="1" key="1">
    <citation type="journal article" date="2019" name="Environ. Microbiol.">
        <title>Fungal ecological strategies reflected in gene transcription - a case study of two litter decomposers.</title>
        <authorList>
            <person name="Barbi F."/>
            <person name="Kohler A."/>
            <person name="Barry K."/>
            <person name="Baskaran P."/>
            <person name="Daum C."/>
            <person name="Fauchery L."/>
            <person name="Ihrmark K."/>
            <person name="Kuo A."/>
            <person name="LaButti K."/>
            <person name="Lipzen A."/>
            <person name="Morin E."/>
            <person name="Grigoriev I.V."/>
            <person name="Henrissat B."/>
            <person name="Lindahl B."/>
            <person name="Martin F."/>
        </authorList>
    </citation>
    <scope>NUCLEOTIDE SEQUENCE</scope>
    <source>
        <strain evidence="1">JB14</strain>
    </source>
</reference>
<protein>
    <recommendedName>
        <fullName evidence="3">JmjC domain-containing protein</fullName>
    </recommendedName>
</protein>
<proteinExistence type="predicted"/>
<keyword evidence="2" id="KW-1185">Reference proteome</keyword>
<sequence length="397" mass="46358">MDSYLVLLRTVEREPKGKKLEVLILEIPNHKNVLSSVQMQKYLMIQIGDMGVVTRNAISQETFDILTEVYKGVVKFKSRNRKLFKPDTLFMNELRLSREKVEVSNRGKKDYWDTTALMCAWFNRQYAEDPNAPYPSVLEIHSRLQHNGLNDIGLKWGQETTSSTPILDAEDSMTTAWTLLGNLTEPHTDGFGYWIRVVHWKGTKLWVLWPPTLHNLQHIKCDIAFKEENDTRIEYYIKNLEGMEIYLVQTNDDDPVAFELPPSTIRACVSIDTCSHSSLSVWRKEGLEAAKVCNQFMMNCWKDWCSARGKFADMMIIGNEEHNALNSIEMDEEERWNELSIGEFGEWKRAWFIYEERRWKQLAQPKSNICSQSESKEILDWVKTINKFLDNIPDLDN</sequence>
<gene>
    <name evidence="1" type="ORF">BT96DRAFT_944135</name>
</gene>
<dbReference type="AlphaFoldDB" id="A0A6A4H6Y2"/>
<evidence type="ECO:0008006" key="3">
    <source>
        <dbReference type="Google" id="ProtNLM"/>
    </source>
</evidence>
<name>A0A6A4H6Y2_9AGAR</name>
<evidence type="ECO:0000313" key="2">
    <source>
        <dbReference type="Proteomes" id="UP000799118"/>
    </source>
</evidence>
<accession>A0A6A4H6Y2</accession>
<organism evidence="1 2">
    <name type="scientific">Gymnopus androsaceus JB14</name>
    <dbReference type="NCBI Taxonomy" id="1447944"/>
    <lineage>
        <taxon>Eukaryota</taxon>
        <taxon>Fungi</taxon>
        <taxon>Dikarya</taxon>
        <taxon>Basidiomycota</taxon>
        <taxon>Agaricomycotina</taxon>
        <taxon>Agaricomycetes</taxon>
        <taxon>Agaricomycetidae</taxon>
        <taxon>Agaricales</taxon>
        <taxon>Marasmiineae</taxon>
        <taxon>Omphalotaceae</taxon>
        <taxon>Gymnopus</taxon>
    </lineage>
</organism>
<dbReference type="Proteomes" id="UP000799118">
    <property type="component" value="Unassembled WGS sequence"/>
</dbReference>
<evidence type="ECO:0000313" key="1">
    <source>
        <dbReference type="EMBL" id="KAE9393104.1"/>
    </source>
</evidence>
<dbReference type="OrthoDB" id="3065857at2759"/>
<dbReference type="EMBL" id="ML769580">
    <property type="protein sequence ID" value="KAE9393104.1"/>
    <property type="molecule type" value="Genomic_DNA"/>
</dbReference>